<evidence type="ECO:0000259" key="3">
    <source>
        <dbReference type="Pfam" id="PF16344"/>
    </source>
</evidence>
<name>A0ABW3I3H0_9FLAO</name>
<dbReference type="Proteomes" id="UP001596997">
    <property type="component" value="Unassembled WGS sequence"/>
</dbReference>
<evidence type="ECO:0000259" key="2">
    <source>
        <dbReference type="Pfam" id="PF04773"/>
    </source>
</evidence>
<sequence>MQQQDDIFLAKWLNNELSAAELEAFKASEHYDMYVKIAEGSKQFQAPEYNLDSSFSQLKHKRANRSPQVKTFKWLRYVASVAAIFIIGLVGYNFFFAPTNYETGYGEQLAINLPDGSKVILNAKSTLSFHKSNWDTNRNLTLDGEAFFDVAKGKTFTVNTHLGNVSVLGTEFNVKSDNDLFEVICYEGKVQVEDITNNQNTILTPHNGYRHIENHEALTLTDDANTATWTKNETSFKSLPIKYVFAALERQFEIKIIYNHFNSAVLYTGSFPNNNQAIALETVLKSVNLNYSIQGNRVIIEE</sequence>
<dbReference type="InterPro" id="IPR032508">
    <property type="entry name" value="FecR_C"/>
</dbReference>
<dbReference type="InterPro" id="IPR006860">
    <property type="entry name" value="FecR"/>
</dbReference>
<dbReference type="EMBL" id="JBHTJM010000009">
    <property type="protein sequence ID" value="MFD0964368.1"/>
    <property type="molecule type" value="Genomic_DNA"/>
</dbReference>
<feature type="domain" description="FecR protein" evidence="2">
    <location>
        <begin position="100"/>
        <end position="191"/>
    </location>
</feature>
<organism evidence="4 5">
    <name type="scientific">Pseudofulvibacter geojedonensis</name>
    <dbReference type="NCBI Taxonomy" id="1123758"/>
    <lineage>
        <taxon>Bacteria</taxon>
        <taxon>Pseudomonadati</taxon>
        <taxon>Bacteroidota</taxon>
        <taxon>Flavobacteriia</taxon>
        <taxon>Flavobacteriales</taxon>
        <taxon>Flavobacteriaceae</taxon>
        <taxon>Pseudofulvibacter</taxon>
    </lineage>
</organism>
<dbReference type="RefSeq" id="WP_377715917.1">
    <property type="nucleotide sequence ID" value="NZ_JBHTJM010000009.1"/>
</dbReference>
<accession>A0ABW3I3H0</accession>
<dbReference type="PANTHER" id="PTHR30273:SF2">
    <property type="entry name" value="PROTEIN FECR"/>
    <property type="match status" value="1"/>
</dbReference>
<keyword evidence="1" id="KW-0812">Transmembrane</keyword>
<feature type="transmembrane region" description="Helical" evidence="1">
    <location>
        <begin position="74"/>
        <end position="95"/>
    </location>
</feature>
<evidence type="ECO:0000313" key="4">
    <source>
        <dbReference type="EMBL" id="MFD0964368.1"/>
    </source>
</evidence>
<dbReference type="PANTHER" id="PTHR30273">
    <property type="entry name" value="PERIPLASMIC SIGNAL SENSOR AND SIGMA FACTOR ACTIVATOR FECR-RELATED"/>
    <property type="match status" value="1"/>
</dbReference>
<keyword evidence="5" id="KW-1185">Reference proteome</keyword>
<protein>
    <submittedName>
        <fullName evidence="4">FecR family protein</fullName>
    </submittedName>
</protein>
<reference evidence="5" key="1">
    <citation type="journal article" date="2019" name="Int. J. Syst. Evol. Microbiol.">
        <title>The Global Catalogue of Microorganisms (GCM) 10K type strain sequencing project: providing services to taxonomists for standard genome sequencing and annotation.</title>
        <authorList>
            <consortium name="The Broad Institute Genomics Platform"/>
            <consortium name="The Broad Institute Genome Sequencing Center for Infectious Disease"/>
            <person name="Wu L."/>
            <person name="Ma J."/>
        </authorList>
    </citation>
    <scope>NUCLEOTIDE SEQUENCE [LARGE SCALE GENOMIC DNA]</scope>
    <source>
        <strain evidence="5">CCUG 62114</strain>
    </source>
</reference>
<dbReference type="Gene3D" id="3.55.50.30">
    <property type="match status" value="1"/>
</dbReference>
<proteinExistence type="predicted"/>
<evidence type="ECO:0000256" key="1">
    <source>
        <dbReference type="SAM" id="Phobius"/>
    </source>
</evidence>
<gene>
    <name evidence="4" type="ORF">ACFQ1O_10170</name>
</gene>
<comment type="caution">
    <text evidence="4">The sequence shown here is derived from an EMBL/GenBank/DDBJ whole genome shotgun (WGS) entry which is preliminary data.</text>
</comment>
<feature type="domain" description="Protein FecR C-terminal" evidence="3">
    <location>
        <begin position="235"/>
        <end position="300"/>
    </location>
</feature>
<keyword evidence="1" id="KW-0472">Membrane</keyword>
<evidence type="ECO:0000313" key="5">
    <source>
        <dbReference type="Proteomes" id="UP001596997"/>
    </source>
</evidence>
<dbReference type="PIRSF" id="PIRSF018266">
    <property type="entry name" value="FecR"/>
    <property type="match status" value="1"/>
</dbReference>
<dbReference type="InterPro" id="IPR012373">
    <property type="entry name" value="Ferrdict_sens_TM"/>
</dbReference>
<dbReference type="Pfam" id="PF16344">
    <property type="entry name" value="FecR_C"/>
    <property type="match status" value="1"/>
</dbReference>
<dbReference type="Gene3D" id="2.60.120.1440">
    <property type="match status" value="1"/>
</dbReference>
<dbReference type="Pfam" id="PF04773">
    <property type="entry name" value="FecR"/>
    <property type="match status" value="1"/>
</dbReference>
<keyword evidence="1" id="KW-1133">Transmembrane helix</keyword>